<dbReference type="AlphaFoldDB" id="A0AAV7Z6S6"/>
<feature type="region of interest" description="Disordered" evidence="2">
    <location>
        <begin position="1"/>
        <end position="23"/>
    </location>
</feature>
<evidence type="ECO:0000313" key="4">
    <source>
        <dbReference type="Proteomes" id="UP001146793"/>
    </source>
</evidence>
<evidence type="ECO:0000313" key="3">
    <source>
        <dbReference type="EMBL" id="KAJ3436744.1"/>
    </source>
</evidence>
<evidence type="ECO:0000256" key="1">
    <source>
        <dbReference type="SAM" id="Coils"/>
    </source>
</evidence>
<accession>A0AAV7Z6S6</accession>
<reference evidence="3" key="1">
    <citation type="submission" date="2022-08" db="EMBL/GenBank/DDBJ databases">
        <title>Novel sulphate-reducing endosymbionts in the free-living metamonad Anaeramoeba.</title>
        <authorList>
            <person name="Jerlstrom-Hultqvist J."/>
            <person name="Cepicka I."/>
            <person name="Gallot-Lavallee L."/>
            <person name="Salas-Leiva D."/>
            <person name="Curtis B.A."/>
            <person name="Zahonova K."/>
            <person name="Pipaliya S."/>
            <person name="Dacks J."/>
            <person name="Roger A.J."/>
        </authorList>
    </citation>
    <scope>NUCLEOTIDE SEQUENCE</scope>
    <source>
        <strain evidence="3">Busselton2</strain>
    </source>
</reference>
<comment type="caution">
    <text evidence="3">The sequence shown here is derived from an EMBL/GenBank/DDBJ whole genome shotgun (WGS) entry which is preliminary data.</text>
</comment>
<dbReference type="Proteomes" id="UP001146793">
    <property type="component" value="Unassembled WGS sequence"/>
</dbReference>
<gene>
    <name evidence="3" type="ORF">M0812_18811</name>
</gene>
<dbReference type="EMBL" id="JANTQA010000036">
    <property type="protein sequence ID" value="KAJ3436744.1"/>
    <property type="molecule type" value="Genomic_DNA"/>
</dbReference>
<feature type="compositionally biased region" description="Polar residues" evidence="2">
    <location>
        <begin position="1"/>
        <end position="12"/>
    </location>
</feature>
<protein>
    <submittedName>
        <fullName evidence="3">Rpa-interacting protein rpain</fullName>
    </submittedName>
</protein>
<sequence length="191" mass="22851">MFLEGFQNNSNNPKKHKQNQLNPFQKTNLNSTKTTLQKQTLHKSLQSQSKQSILKSFLLTKCLDRARSDREKRIEELRKKQLNRVGLQKNEYSSFEQQITSKIQDLEKNSQKSWPSMIQKEIDSATDFLELNLNEEDYQDIMIALEQQMIDEREQLMKMLRKEAEEYEDYEDSYNEYLLSTFPKDNNLIRK</sequence>
<name>A0AAV7Z6S6_9EUKA</name>
<organism evidence="3 4">
    <name type="scientific">Anaeramoeba flamelloides</name>
    <dbReference type="NCBI Taxonomy" id="1746091"/>
    <lineage>
        <taxon>Eukaryota</taxon>
        <taxon>Metamonada</taxon>
        <taxon>Anaeramoebidae</taxon>
        <taxon>Anaeramoeba</taxon>
    </lineage>
</organism>
<proteinExistence type="predicted"/>
<keyword evidence="1" id="KW-0175">Coiled coil</keyword>
<feature type="coiled-coil region" evidence="1">
    <location>
        <begin position="142"/>
        <end position="173"/>
    </location>
</feature>
<evidence type="ECO:0000256" key="2">
    <source>
        <dbReference type="SAM" id="MobiDB-lite"/>
    </source>
</evidence>